<keyword evidence="1" id="KW-0489">Methyltransferase</keyword>
<dbReference type="RefSeq" id="WP_092066142.1">
    <property type="nucleotide sequence ID" value="NZ_FNIN01000012.1"/>
</dbReference>
<dbReference type="CDD" id="cd02440">
    <property type="entry name" value="AdoMet_MTases"/>
    <property type="match status" value="1"/>
</dbReference>
<dbReference type="SUPFAM" id="SSF53335">
    <property type="entry name" value="S-adenosyl-L-methionine-dependent methyltransferases"/>
    <property type="match status" value="1"/>
</dbReference>
<dbReference type="PANTHER" id="PTHR14614">
    <property type="entry name" value="HEPATOCELLULAR CARCINOMA-ASSOCIATED ANTIGEN"/>
    <property type="match status" value="1"/>
</dbReference>
<proteinExistence type="predicted"/>
<keyword evidence="2" id="KW-1185">Reference proteome</keyword>
<protein>
    <submittedName>
        <fullName evidence="1">Lysine methyltransferase</fullName>
    </submittedName>
</protein>
<dbReference type="Pfam" id="PF10294">
    <property type="entry name" value="Methyltransf_16"/>
    <property type="match status" value="1"/>
</dbReference>
<dbReference type="InterPro" id="IPR029063">
    <property type="entry name" value="SAM-dependent_MTases_sf"/>
</dbReference>
<dbReference type="GO" id="GO:0032259">
    <property type="term" value="P:methylation"/>
    <property type="evidence" value="ECO:0007669"/>
    <property type="project" value="UniProtKB-KW"/>
</dbReference>
<dbReference type="InterPro" id="IPR019410">
    <property type="entry name" value="Methyltransf_16"/>
</dbReference>
<sequence>MIQNIQKYSLNELIQIAEKKYPLTFEPIKIGGISLSILQIKDLESYIDKLAQTQEQIELPFWAKIWPASVLLTHFLLKYIPTNSNKTVLEIGAGLGLCGLFLAKKGFKVILSDIEPDALLFMQINILKNKLNKNAEVKKINFIESQNIEPVDYIIGSEVLYLEHSYRPLVKFLSKNLKAKKENEVILSQSYTRKSNHFFDLAKKEFHIQQKTIGYKSQDDTDNEKFLCNIFRLKLKKYV</sequence>
<keyword evidence="1" id="KW-0808">Transferase</keyword>
<dbReference type="GO" id="GO:0008168">
    <property type="term" value="F:methyltransferase activity"/>
    <property type="evidence" value="ECO:0007669"/>
    <property type="project" value="UniProtKB-KW"/>
</dbReference>
<dbReference type="STRING" id="206665.SAMN04488516_11257"/>
<organism evidence="1 2">
    <name type="scientific">Desulfonauticus submarinus</name>
    <dbReference type="NCBI Taxonomy" id="206665"/>
    <lineage>
        <taxon>Bacteria</taxon>
        <taxon>Pseudomonadati</taxon>
        <taxon>Thermodesulfobacteriota</taxon>
        <taxon>Desulfovibrionia</taxon>
        <taxon>Desulfovibrionales</taxon>
        <taxon>Desulfonauticaceae</taxon>
        <taxon>Desulfonauticus</taxon>
    </lineage>
</organism>
<gene>
    <name evidence="1" type="ORF">SAMN04488516_11257</name>
</gene>
<reference evidence="1 2" key="1">
    <citation type="submission" date="2016-10" db="EMBL/GenBank/DDBJ databases">
        <authorList>
            <person name="de Groot N.N."/>
        </authorList>
    </citation>
    <scope>NUCLEOTIDE SEQUENCE [LARGE SCALE GENOMIC DNA]</scope>
    <source>
        <strain evidence="1 2">DSM 15269</strain>
    </source>
</reference>
<name>A0A1H0FI78_9BACT</name>
<dbReference type="OrthoDB" id="5450760at2"/>
<dbReference type="Proteomes" id="UP000199602">
    <property type="component" value="Unassembled WGS sequence"/>
</dbReference>
<dbReference type="EMBL" id="FNIN01000012">
    <property type="protein sequence ID" value="SDN94383.1"/>
    <property type="molecule type" value="Genomic_DNA"/>
</dbReference>
<evidence type="ECO:0000313" key="2">
    <source>
        <dbReference type="Proteomes" id="UP000199602"/>
    </source>
</evidence>
<evidence type="ECO:0000313" key="1">
    <source>
        <dbReference type="EMBL" id="SDN94383.1"/>
    </source>
</evidence>
<dbReference type="AlphaFoldDB" id="A0A1H0FI78"/>
<accession>A0A1H0FI78</accession>
<dbReference type="Gene3D" id="3.40.50.150">
    <property type="entry name" value="Vaccinia Virus protein VP39"/>
    <property type="match status" value="1"/>
</dbReference>